<dbReference type="Proteomes" id="UP000008144">
    <property type="component" value="Chromosome 7"/>
</dbReference>
<accession>F6Z210</accession>
<name>F6Z210_CIOIN</name>
<reference evidence="1" key="4">
    <citation type="submission" date="2025-09" db="UniProtKB">
        <authorList>
            <consortium name="Ensembl"/>
        </authorList>
    </citation>
    <scope>IDENTIFICATION</scope>
</reference>
<dbReference type="InParanoid" id="F6Z210"/>
<organism evidence="1 2">
    <name type="scientific">Ciona intestinalis</name>
    <name type="common">Transparent sea squirt</name>
    <name type="synonym">Ascidia intestinalis</name>
    <dbReference type="NCBI Taxonomy" id="7719"/>
    <lineage>
        <taxon>Eukaryota</taxon>
        <taxon>Metazoa</taxon>
        <taxon>Chordata</taxon>
        <taxon>Tunicata</taxon>
        <taxon>Ascidiacea</taxon>
        <taxon>Phlebobranchia</taxon>
        <taxon>Cionidae</taxon>
        <taxon>Ciona</taxon>
    </lineage>
</organism>
<keyword evidence="2" id="KW-1185">Reference proteome</keyword>
<dbReference type="AlphaFoldDB" id="F6Z210"/>
<dbReference type="Ensembl" id="ENSCINT00000022727.1">
    <property type="protein sequence ID" value="ENSCINP00000022481.1"/>
    <property type="gene ID" value="ENSCING00000011873.1"/>
</dbReference>
<evidence type="ECO:0000313" key="1">
    <source>
        <dbReference type="Ensembl" id="ENSCINP00000022481.1"/>
    </source>
</evidence>
<evidence type="ECO:0000313" key="2">
    <source>
        <dbReference type="Proteomes" id="UP000008144"/>
    </source>
</evidence>
<proteinExistence type="predicted"/>
<dbReference type="EMBL" id="EAAA01002481">
    <property type="status" value="NOT_ANNOTATED_CDS"/>
    <property type="molecule type" value="Genomic_DNA"/>
</dbReference>
<reference evidence="1" key="2">
    <citation type="journal article" date="2008" name="Genome Biol.">
        <title>Improved genome assembly and evidence-based global gene model set for the chordate Ciona intestinalis: new insight into intron and operon populations.</title>
        <authorList>
            <person name="Satou Y."/>
            <person name="Mineta K."/>
            <person name="Ogasawara M."/>
            <person name="Sasakura Y."/>
            <person name="Shoguchi E."/>
            <person name="Ueno K."/>
            <person name="Yamada L."/>
            <person name="Matsumoto J."/>
            <person name="Wasserscheid J."/>
            <person name="Dewar K."/>
            <person name="Wiley G.B."/>
            <person name="Macmil S.L."/>
            <person name="Roe B.A."/>
            <person name="Zeller R.W."/>
            <person name="Hastings K.E."/>
            <person name="Lemaire P."/>
            <person name="Lindquist E."/>
            <person name="Endo T."/>
            <person name="Hotta K."/>
            <person name="Inaba K."/>
        </authorList>
    </citation>
    <scope>NUCLEOTIDE SEQUENCE [LARGE SCALE GENOMIC DNA]</scope>
    <source>
        <strain evidence="1">wild type</strain>
    </source>
</reference>
<reference evidence="1" key="3">
    <citation type="submission" date="2025-08" db="UniProtKB">
        <authorList>
            <consortium name="Ensembl"/>
        </authorList>
    </citation>
    <scope>IDENTIFICATION</scope>
</reference>
<reference evidence="2" key="1">
    <citation type="journal article" date="2002" name="Science">
        <title>The draft genome of Ciona intestinalis: insights into chordate and vertebrate origins.</title>
        <authorList>
            <person name="Dehal P."/>
            <person name="Satou Y."/>
            <person name="Campbell R.K."/>
            <person name="Chapman J."/>
            <person name="Degnan B."/>
            <person name="De Tomaso A."/>
            <person name="Davidson B."/>
            <person name="Di Gregorio A."/>
            <person name="Gelpke M."/>
            <person name="Goodstein D.M."/>
            <person name="Harafuji N."/>
            <person name="Hastings K.E."/>
            <person name="Ho I."/>
            <person name="Hotta K."/>
            <person name="Huang W."/>
            <person name="Kawashima T."/>
            <person name="Lemaire P."/>
            <person name="Martinez D."/>
            <person name="Meinertzhagen I.A."/>
            <person name="Necula S."/>
            <person name="Nonaka M."/>
            <person name="Putnam N."/>
            <person name="Rash S."/>
            <person name="Saiga H."/>
            <person name="Satake M."/>
            <person name="Terry A."/>
            <person name="Yamada L."/>
            <person name="Wang H.G."/>
            <person name="Awazu S."/>
            <person name="Azumi K."/>
            <person name="Boore J."/>
            <person name="Branno M."/>
            <person name="Chin-Bow S."/>
            <person name="DeSantis R."/>
            <person name="Doyle S."/>
            <person name="Francino P."/>
            <person name="Keys D.N."/>
            <person name="Haga S."/>
            <person name="Hayashi H."/>
            <person name="Hino K."/>
            <person name="Imai K.S."/>
            <person name="Inaba K."/>
            <person name="Kano S."/>
            <person name="Kobayashi K."/>
            <person name="Kobayashi M."/>
            <person name="Lee B.I."/>
            <person name="Makabe K.W."/>
            <person name="Manohar C."/>
            <person name="Matassi G."/>
            <person name="Medina M."/>
            <person name="Mochizuki Y."/>
            <person name="Mount S."/>
            <person name="Morishita T."/>
            <person name="Miura S."/>
            <person name="Nakayama A."/>
            <person name="Nishizaka S."/>
            <person name="Nomoto H."/>
            <person name="Ohta F."/>
            <person name="Oishi K."/>
            <person name="Rigoutsos I."/>
            <person name="Sano M."/>
            <person name="Sasaki A."/>
            <person name="Sasakura Y."/>
            <person name="Shoguchi E."/>
            <person name="Shin-i T."/>
            <person name="Spagnuolo A."/>
            <person name="Stainier D."/>
            <person name="Suzuki M.M."/>
            <person name="Tassy O."/>
            <person name="Takatori N."/>
            <person name="Tokuoka M."/>
            <person name="Yagi K."/>
            <person name="Yoshizaki F."/>
            <person name="Wada S."/>
            <person name="Zhang C."/>
            <person name="Hyatt P.D."/>
            <person name="Larimer F."/>
            <person name="Detter C."/>
            <person name="Doggett N."/>
            <person name="Glavina T."/>
            <person name="Hawkins T."/>
            <person name="Richardson P."/>
            <person name="Lucas S."/>
            <person name="Kohara Y."/>
            <person name="Levine M."/>
            <person name="Satoh N."/>
            <person name="Rokhsar D.S."/>
        </authorList>
    </citation>
    <scope>NUCLEOTIDE SEQUENCE [LARGE SCALE GENOMIC DNA]</scope>
</reference>
<protein>
    <submittedName>
        <fullName evidence="1">Uncharacterized protein</fullName>
    </submittedName>
</protein>
<sequence>MLRILLFLQTLHRDPNFSCKYQSWPCAGRKWLTMVTPYTPRHTATLGRTLALTLFSKAPFMPSGLASGPFAKAGYFPTAVVIGFDMFGSSKF</sequence>
<dbReference type="HOGENOM" id="CLU_2412571_0_0_1"/>